<evidence type="ECO:0000256" key="3">
    <source>
        <dbReference type="ARBA" id="ARBA00023163"/>
    </source>
</evidence>
<protein>
    <recommendedName>
        <fullName evidence="4">HTH araC/xylS-type domain-containing protein</fullName>
    </recommendedName>
</protein>
<dbReference type="Gene3D" id="1.10.10.60">
    <property type="entry name" value="Homeodomain-like"/>
    <property type="match status" value="2"/>
</dbReference>
<keyword evidence="3" id="KW-0804">Transcription</keyword>
<dbReference type="InterPro" id="IPR014710">
    <property type="entry name" value="RmlC-like_jellyroll"/>
</dbReference>
<dbReference type="SMART" id="SM00342">
    <property type="entry name" value="HTH_ARAC"/>
    <property type="match status" value="1"/>
</dbReference>
<reference evidence="5 6" key="1">
    <citation type="submission" date="2019-01" db="EMBL/GenBank/DDBJ databases">
        <title>Complete genome sequence of Cohnella hallensis HS21 isolated from Korean fir (Abies koreana) rhizospheric soil.</title>
        <authorList>
            <person name="Jiang L."/>
            <person name="Kang S.W."/>
            <person name="Kim S."/>
            <person name="Jung J."/>
            <person name="Kim C.Y."/>
            <person name="Kim D.H."/>
            <person name="Kim S.W."/>
            <person name="Lee J."/>
        </authorList>
    </citation>
    <scope>NUCLEOTIDE SEQUENCE [LARGE SCALE GENOMIC DNA]</scope>
    <source>
        <strain evidence="5 6">HS21</strain>
    </source>
</reference>
<dbReference type="InterPro" id="IPR037923">
    <property type="entry name" value="HTH-like"/>
</dbReference>
<name>A0A3T1D0Y9_9BACL</name>
<keyword evidence="6" id="KW-1185">Reference proteome</keyword>
<keyword evidence="2" id="KW-0238">DNA-binding</keyword>
<dbReference type="RefSeq" id="WP_130605656.1">
    <property type="nucleotide sequence ID" value="NZ_AP019400.1"/>
</dbReference>
<dbReference type="Pfam" id="PF02311">
    <property type="entry name" value="AraC_binding"/>
    <property type="match status" value="1"/>
</dbReference>
<dbReference type="PANTHER" id="PTHR43280">
    <property type="entry name" value="ARAC-FAMILY TRANSCRIPTIONAL REGULATOR"/>
    <property type="match status" value="1"/>
</dbReference>
<dbReference type="Pfam" id="PF12833">
    <property type="entry name" value="HTH_18"/>
    <property type="match status" value="1"/>
</dbReference>
<sequence length="297" mass="34721">MNRLITTLKGEIYFHNDMPIYVNRVTESFTTPMHKHDFIEFAYIAEGSGFHYVGEEVHEVRKGQLFFIPIGTSHIFRPVSVDKTKHQLIVYNCVFPLQLLIKLSEFTSDSHVQQFISSIYNGAESYYFLLDTGDSIEKLFMLLHREYSIQRAGSSDYLCTLILQLLITVHRMKQQLLPSHSQSHSTRKLTQFDHLLTYMEQNLSNDLSLSHLAQISRWSERHLQRLFKQHTEQSFTRYLQLLRMQKSCELLRSTAFKISTIAEMTGYKDIASYIDVFKRNVGNTPSGYRKAFLQQQA</sequence>
<dbReference type="OrthoDB" id="2582835at2"/>
<dbReference type="Gene3D" id="2.60.120.10">
    <property type="entry name" value="Jelly Rolls"/>
    <property type="match status" value="1"/>
</dbReference>
<dbReference type="AlphaFoldDB" id="A0A3T1D0Y9"/>
<dbReference type="InterPro" id="IPR003313">
    <property type="entry name" value="AraC-bd"/>
</dbReference>
<proteinExistence type="predicted"/>
<dbReference type="GO" id="GO:0003700">
    <property type="term" value="F:DNA-binding transcription factor activity"/>
    <property type="evidence" value="ECO:0007669"/>
    <property type="project" value="InterPro"/>
</dbReference>
<evidence type="ECO:0000256" key="1">
    <source>
        <dbReference type="ARBA" id="ARBA00023015"/>
    </source>
</evidence>
<dbReference type="InterPro" id="IPR018062">
    <property type="entry name" value="HTH_AraC-typ_CS"/>
</dbReference>
<evidence type="ECO:0000259" key="4">
    <source>
        <dbReference type="PROSITE" id="PS01124"/>
    </source>
</evidence>
<dbReference type="KEGG" id="cohn:KCTCHS21_10780"/>
<gene>
    <name evidence="5" type="ORF">KCTCHS21_10780</name>
</gene>
<feature type="domain" description="HTH araC/xylS-type" evidence="4">
    <location>
        <begin position="193"/>
        <end position="291"/>
    </location>
</feature>
<keyword evidence="1" id="KW-0805">Transcription regulation</keyword>
<dbReference type="Proteomes" id="UP000289856">
    <property type="component" value="Chromosome"/>
</dbReference>
<evidence type="ECO:0000256" key="2">
    <source>
        <dbReference type="ARBA" id="ARBA00023125"/>
    </source>
</evidence>
<accession>A0A3T1D0Y9</accession>
<dbReference type="PROSITE" id="PS01124">
    <property type="entry name" value="HTH_ARAC_FAMILY_2"/>
    <property type="match status" value="1"/>
</dbReference>
<organism evidence="5 6">
    <name type="scientific">Cohnella abietis</name>
    <dbReference type="NCBI Taxonomy" id="2507935"/>
    <lineage>
        <taxon>Bacteria</taxon>
        <taxon>Bacillati</taxon>
        <taxon>Bacillota</taxon>
        <taxon>Bacilli</taxon>
        <taxon>Bacillales</taxon>
        <taxon>Paenibacillaceae</taxon>
        <taxon>Cohnella</taxon>
    </lineage>
</organism>
<evidence type="ECO:0000313" key="5">
    <source>
        <dbReference type="EMBL" id="BBI31679.1"/>
    </source>
</evidence>
<dbReference type="InterPro" id="IPR009057">
    <property type="entry name" value="Homeodomain-like_sf"/>
</dbReference>
<dbReference type="EMBL" id="AP019400">
    <property type="protein sequence ID" value="BBI31679.1"/>
    <property type="molecule type" value="Genomic_DNA"/>
</dbReference>
<dbReference type="GO" id="GO:0043565">
    <property type="term" value="F:sequence-specific DNA binding"/>
    <property type="evidence" value="ECO:0007669"/>
    <property type="project" value="InterPro"/>
</dbReference>
<dbReference type="SUPFAM" id="SSF46689">
    <property type="entry name" value="Homeodomain-like"/>
    <property type="match status" value="2"/>
</dbReference>
<dbReference type="SUPFAM" id="SSF51215">
    <property type="entry name" value="Regulatory protein AraC"/>
    <property type="match status" value="1"/>
</dbReference>
<dbReference type="InterPro" id="IPR018060">
    <property type="entry name" value="HTH_AraC"/>
</dbReference>
<evidence type="ECO:0000313" key="6">
    <source>
        <dbReference type="Proteomes" id="UP000289856"/>
    </source>
</evidence>
<dbReference type="PROSITE" id="PS00041">
    <property type="entry name" value="HTH_ARAC_FAMILY_1"/>
    <property type="match status" value="1"/>
</dbReference>
<dbReference type="PANTHER" id="PTHR43280:SF2">
    <property type="entry name" value="HTH-TYPE TRANSCRIPTIONAL REGULATOR EXSA"/>
    <property type="match status" value="1"/>
</dbReference>